<feature type="transmembrane region" description="Helical" evidence="1">
    <location>
        <begin position="20"/>
        <end position="48"/>
    </location>
</feature>
<reference evidence="2" key="1">
    <citation type="submission" date="2018-06" db="EMBL/GenBank/DDBJ databases">
        <authorList>
            <consortium name="Pathogen Informatics"/>
            <person name="Doyle S."/>
        </authorList>
    </citation>
    <scope>NUCLEOTIDE SEQUENCE</scope>
    <source>
        <strain evidence="2">NCTC13307</strain>
    </source>
</reference>
<gene>
    <name evidence="2" type="primary">spoIIIAE</name>
    <name evidence="2" type="ORF">NCTC13307_01477</name>
</gene>
<keyword evidence="1" id="KW-1133">Transmembrane helix</keyword>
<organism evidence="2">
    <name type="scientific">Clostridioides difficile</name>
    <name type="common">Peptoclostridium difficile</name>
    <dbReference type="NCBI Taxonomy" id="1496"/>
    <lineage>
        <taxon>Bacteria</taxon>
        <taxon>Bacillati</taxon>
        <taxon>Bacillota</taxon>
        <taxon>Clostridia</taxon>
        <taxon>Peptostreptococcales</taxon>
        <taxon>Peptostreptococcaceae</taxon>
        <taxon>Clostridioides</taxon>
    </lineage>
</organism>
<dbReference type="AlphaFoldDB" id="A0A381I9J0"/>
<dbReference type="InterPro" id="IPR014194">
    <property type="entry name" value="Spore_III_AE"/>
</dbReference>
<protein>
    <submittedName>
        <fullName evidence="2">Stage III sporulation-related protein</fullName>
    </submittedName>
</protein>
<keyword evidence="1" id="KW-0472">Membrane</keyword>
<feature type="transmembrane region" description="Helical" evidence="1">
    <location>
        <begin position="68"/>
        <end position="94"/>
    </location>
</feature>
<sequence length="97" mass="10229">MDILLSSSQLIKNIFGGIGLILLVGICLLPVIKILSVIVVYKLAAIIVEPVGEDGISNFLNEVANLMIIMLASVIAITVMFFVTVAILTSISVVSQG</sequence>
<accession>A0A381I9J0</accession>
<proteinExistence type="predicted"/>
<keyword evidence="1" id="KW-0812">Transmembrane</keyword>
<evidence type="ECO:0000313" key="2">
    <source>
        <dbReference type="EMBL" id="SUY22963.1"/>
    </source>
</evidence>
<evidence type="ECO:0000256" key="1">
    <source>
        <dbReference type="SAM" id="Phobius"/>
    </source>
</evidence>
<dbReference type="Pfam" id="PF09546">
    <property type="entry name" value="Spore_III_AE"/>
    <property type="match status" value="1"/>
</dbReference>
<name>A0A381I9J0_CLODI</name>
<dbReference type="EMBL" id="UFWD01000001">
    <property type="protein sequence ID" value="SUY22963.1"/>
    <property type="molecule type" value="Genomic_DNA"/>
</dbReference>